<feature type="compositionally biased region" description="Low complexity" evidence="4">
    <location>
        <begin position="329"/>
        <end position="351"/>
    </location>
</feature>
<comment type="similarity">
    <text evidence="1">Belongs to the alkB family.</text>
</comment>
<dbReference type="Pfam" id="PF13532">
    <property type="entry name" value="2OG-FeII_Oxy_2"/>
    <property type="match status" value="1"/>
</dbReference>
<dbReference type="InterPro" id="IPR029063">
    <property type="entry name" value="SAM-dependent_MTases_sf"/>
</dbReference>
<evidence type="ECO:0000256" key="3">
    <source>
        <dbReference type="ARBA" id="ARBA00022679"/>
    </source>
</evidence>
<evidence type="ECO:0000256" key="4">
    <source>
        <dbReference type="SAM" id="MobiDB-lite"/>
    </source>
</evidence>
<gene>
    <name evidence="7" type="ORF">COHA_005493</name>
</gene>
<keyword evidence="2" id="KW-0489">Methyltransferase</keyword>
<dbReference type="GO" id="GO:0000049">
    <property type="term" value="F:tRNA binding"/>
    <property type="evidence" value="ECO:0007669"/>
    <property type="project" value="TreeGrafter"/>
</dbReference>
<dbReference type="InterPro" id="IPR012677">
    <property type="entry name" value="Nucleotide-bd_a/b_plait_sf"/>
</dbReference>
<dbReference type="InterPro" id="IPR037151">
    <property type="entry name" value="AlkB-like_sf"/>
</dbReference>
<dbReference type="SUPFAM" id="SSF51197">
    <property type="entry name" value="Clavaminate synthase-like"/>
    <property type="match status" value="1"/>
</dbReference>
<dbReference type="Proteomes" id="UP001205105">
    <property type="component" value="Unassembled WGS sequence"/>
</dbReference>
<dbReference type="InterPro" id="IPR027450">
    <property type="entry name" value="AlkB-like"/>
</dbReference>
<feature type="compositionally biased region" description="Polar residues" evidence="4">
    <location>
        <begin position="642"/>
        <end position="651"/>
    </location>
</feature>
<dbReference type="EMBL" id="JADXDR010000073">
    <property type="protein sequence ID" value="KAI7840789.1"/>
    <property type="molecule type" value="Genomic_DNA"/>
</dbReference>
<dbReference type="GO" id="GO:0008757">
    <property type="term" value="F:S-adenosylmethionine-dependent methyltransferase activity"/>
    <property type="evidence" value="ECO:0007669"/>
    <property type="project" value="InterPro"/>
</dbReference>
<dbReference type="Gene3D" id="2.60.120.590">
    <property type="entry name" value="Alpha-ketoglutarate-dependent dioxygenase AlkB-like"/>
    <property type="match status" value="1"/>
</dbReference>
<evidence type="ECO:0000256" key="1">
    <source>
        <dbReference type="ARBA" id="ARBA00007879"/>
    </source>
</evidence>
<dbReference type="PANTHER" id="PTHR13069:SF21">
    <property type="entry name" value="ALKYLATED DNA REPAIR PROTEIN ALKB HOMOLOG 8"/>
    <property type="match status" value="1"/>
</dbReference>
<feature type="domain" description="Methyltransferase type 11" evidence="5">
    <location>
        <begin position="451"/>
        <end position="549"/>
    </location>
</feature>
<comment type="caution">
    <text evidence="7">The sequence shown here is derived from an EMBL/GenBank/DDBJ whole genome shotgun (WGS) entry which is preliminary data.</text>
</comment>
<dbReference type="Gene3D" id="3.30.70.330">
    <property type="match status" value="1"/>
</dbReference>
<accession>A0AAD5DQW7</accession>
<feature type="compositionally biased region" description="Low complexity" evidence="4">
    <location>
        <begin position="383"/>
        <end position="397"/>
    </location>
</feature>
<feature type="compositionally biased region" description="Low complexity" evidence="4">
    <location>
        <begin position="652"/>
        <end position="667"/>
    </location>
</feature>
<dbReference type="SUPFAM" id="SSF53335">
    <property type="entry name" value="S-adenosyl-L-methionine-dependent methyltransferases"/>
    <property type="match status" value="1"/>
</dbReference>
<name>A0AAD5DQW7_9CHLO</name>
<feature type="region of interest" description="Disordered" evidence="4">
    <location>
        <begin position="327"/>
        <end position="402"/>
    </location>
</feature>
<proteinExistence type="inferred from homology"/>
<evidence type="ECO:0000259" key="6">
    <source>
        <dbReference type="Pfam" id="PF13532"/>
    </source>
</evidence>
<dbReference type="InterPro" id="IPR051422">
    <property type="entry name" value="AlkB_tRNA_MeTrf/Diox"/>
</dbReference>
<dbReference type="GO" id="GO:0106335">
    <property type="term" value="F:tRNA (5-carboxymethyluridine(34)-5-O)-methyltransferase activity"/>
    <property type="evidence" value="ECO:0007669"/>
    <property type="project" value="TreeGrafter"/>
</dbReference>
<dbReference type="PANTHER" id="PTHR13069">
    <property type="entry name" value="ALKYLATED DNA REPAIR PROTEIN ALKB HOMOLOG 8"/>
    <property type="match status" value="1"/>
</dbReference>
<keyword evidence="3" id="KW-0808">Transferase</keyword>
<dbReference type="Gene3D" id="3.40.50.150">
    <property type="entry name" value="Vaccinia Virus protein VP39"/>
    <property type="match status" value="1"/>
</dbReference>
<dbReference type="CDD" id="cd02440">
    <property type="entry name" value="AdoMet_MTases"/>
    <property type="match status" value="1"/>
</dbReference>
<dbReference type="GO" id="GO:0005737">
    <property type="term" value="C:cytoplasm"/>
    <property type="evidence" value="ECO:0007669"/>
    <property type="project" value="TreeGrafter"/>
</dbReference>
<organism evidence="7 8">
    <name type="scientific">Chlorella ohadii</name>
    <dbReference type="NCBI Taxonomy" id="2649997"/>
    <lineage>
        <taxon>Eukaryota</taxon>
        <taxon>Viridiplantae</taxon>
        <taxon>Chlorophyta</taxon>
        <taxon>core chlorophytes</taxon>
        <taxon>Trebouxiophyceae</taxon>
        <taxon>Chlorellales</taxon>
        <taxon>Chlorellaceae</taxon>
        <taxon>Chlorella clade</taxon>
        <taxon>Chlorella</taxon>
    </lineage>
</organism>
<evidence type="ECO:0000313" key="7">
    <source>
        <dbReference type="EMBL" id="KAI7840789.1"/>
    </source>
</evidence>
<evidence type="ECO:0000256" key="2">
    <source>
        <dbReference type="ARBA" id="ARBA00022603"/>
    </source>
</evidence>
<dbReference type="GO" id="GO:0030488">
    <property type="term" value="P:tRNA methylation"/>
    <property type="evidence" value="ECO:0007669"/>
    <property type="project" value="TreeGrafter"/>
</dbReference>
<keyword evidence="8" id="KW-1185">Reference proteome</keyword>
<protein>
    <submittedName>
        <fullName evidence="7">Uncharacterized protein</fullName>
    </submittedName>
</protein>
<feature type="region of interest" description="Disordered" evidence="4">
    <location>
        <begin position="634"/>
        <end position="667"/>
    </location>
</feature>
<dbReference type="GO" id="GO:0005634">
    <property type="term" value="C:nucleus"/>
    <property type="evidence" value="ECO:0007669"/>
    <property type="project" value="TreeGrafter"/>
</dbReference>
<dbReference type="InterPro" id="IPR013216">
    <property type="entry name" value="Methyltransf_11"/>
</dbReference>
<evidence type="ECO:0000313" key="8">
    <source>
        <dbReference type="Proteomes" id="UP001205105"/>
    </source>
</evidence>
<dbReference type="AlphaFoldDB" id="A0AAD5DQW7"/>
<sequence>MGQFRRSLTGVPTRHLAVGNCGPAEANQEALEAVFAPYGGTVTPGRGHMAFVSLLTADATAAALAALQGSTHASLPGSGPLALKYAELDDDSAAASLEPPLVAVRSAEGCGIPGLTCHPGFVSAEEEAELLREADAQQHWQCLARRRVLHFGAAFDYEARDVGAPQQPIPPAARRIADRIELLPGSVAIDQLTANEYGPGVGIAPHVETHAAFTGAIVSLCLGGPAVMVFRRDGHTPRALFLPPRSLLVMADEARHAWQHYIPHRKSDLVASASGAGEAEVVPRAERRVSFTFRQVRRAPCACQWPEHCDSQLAPLAPTRAALKRMALEQQQPTQQQPQAQGQAEQQQAAASREDASAGNGCCTSAPTQQQQQQQQACHAGCSDAPSPGAAPSDGSPAGEGGDRQLAALEAQYVHRVYDAIAPHFASTRFAVWPKVRAFLEGLPRGALVADVGCGNGKYFAVRRDGFVLGSDRSAGLASVAARRLQPPPLGEGLRADVAVADGMALPYRAGTCDGVLCIAVLHHIASPARRQALLEQLLRVLRLGGRALVTVWATEQENMRKVRSWQPVSAASAAAADSGAASAAASADQAASGSGCASESTTDGTVASGDYFVPWHLPFHRAEAAAAARAASGGGAGAAPQQGSNQDSTSAAAAPHAAGPSPAAAAPRLDGAKGAVVFQRYYHLFERGELEGLVARLPGAALVDSFYDKDNWCAVFERVV</sequence>
<evidence type="ECO:0000259" key="5">
    <source>
        <dbReference type="Pfam" id="PF08241"/>
    </source>
</evidence>
<dbReference type="GO" id="GO:0002098">
    <property type="term" value="P:tRNA wobble uridine modification"/>
    <property type="evidence" value="ECO:0007669"/>
    <property type="project" value="TreeGrafter"/>
</dbReference>
<feature type="domain" description="Alpha-ketoglutarate-dependent dioxygenase AlkB-like" evidence="6">
    <location>
        <begin position="114"/>
        <end position="294"/>
    </location>
</feature>
<dbReference type="Pfam" id="PF08241">
    <property type="entry name" value="Methyltransf_11"/>
    <property type="match status" value="1"/>
</dbReference>
<reference evidence="7" key="1">
    <citation type="submission" date="2020-11" db="EMBL/GenBank/DDBJ databases">
        <title>Chlorella ohadii genome sequencing and assembly.</title>
        <authorList>
            <person name="Murik O."/>
            <person name="Treves H."/>
            <person name="Kedem I."/>
            <person name="Shotland Y."/>
            <person name="Kaplan A."/>
        </authorList>
    </citation>
    <scope>NUCLEOTIDE SEQUENCE</scope>
    <source>
        <strain evidence="7">1</strain>
    </source>
</reference>